<keyword evidence="10" id="KW-0274">FAD</keyword>
<dbReference type="GO" id="GO:0042128">
    <property type="term" value="P:nitrate assimilation"/>
    <property type="evidence" value="ECO:0007669"/>
    <property type="project" value="UniProtKB-KW"/>
</dbReference>
<evidence type="ECO:0000256" key="8">
    <source>
        <dbReference type="ARBA" id="ARBA00022630"/>
    </source>
</evidence>
<keyword evidence="6 18" id="KW-0500">Molybdenum</keyword>
<comment type="catalytic activity">
    <reaction evidence="16">
        <text>nitrite + NADP(+) + H2O = nitrate + NADPH + H(+)</text>
        <dbReference type="Rhea" id="RHEA:19061"/>
        <dbReference type="ChEBI" id="CHEBI:15377"/>
        <dbReference type="ChEBI" id="CHEBI:15378"/>
        <dbReference type="ChEBI" id="CHEBI:16301"/>
        <dbReference type="ChEBI" id="CHEBI:17632"/>
        <dbReference type="ChEBI" id="CHEBI:57783"/>
        <dbReference type="ChEBI" id="CHEBI:58349"/>
        <dbReference type="EC" id="1.7.1.3"/>
    </reaction>
</comment>
<dbReference type="Gene3D" id="3.40.50.80">
    <property type="entry name" value="Nucleotide-binding domain of ferredoxin-NADP reductase (FNR) module"/>
    <property type="match status" value="1"/>
</dbReference>
<dbReference type="Gene3D" id="3.10.120.10">
    <property type="entry name" value="Cytochrome b5-like heme/steroid binding domain"/>
    <property type="match status" value="1"/>
</dbReference>
<protein>
    <recommendedName>
        <fullName evidence="17">Nitrate reductase</fullName>
    </recommendedName>
</protein>
<keyword evidence="14 17" id="KW-0534">Nitrate assimilation</keyword>
<dbReference type="InterPro" id="IPR008333">
    <property type="entry name" value="Cbr1-like_FAD-bd_dom"/>
</dbReference>
<evidence type="ECO:0000256" key="6">
    <source>
        <dbReference type="ARBA" id="ARBA00022505"/>
    </source>
</evidence>
<dbReference type="InterPro" id="IPR001433">
    <property type="entry name" value="OxRdtase_FAD/NAD-bd"/>
</dbReference>
<dbReference type="PRINTS" id="PR00406">
    <property type="entry name" value="CYTB5RDTASE"/>
</dbReference>
<evidence type="ECO:0000256" key="5">
    <source>
        <dbReference type="ARBA" id="ARBA00011738"/>
    </source>
</evidence>
<dbReference type="InterPro" id="IPR017938">
    <property type="entry name" value="Riboflavin_synthase-like_b-brl"/>
</dbReference>
<organism evidence="22 23">
    <name type="scientific">Protomyces lactucae-debilis</name>
    <dbReference type="NCBI Taxonomy" id="2754530"/>
    <lineage>
        <taxon>Eukaryota</taxon>
        <taxon>Fungi</taxon>
        <taxon>Dikarya</taxon>
        <taxon>Ascomycota</taxon>
        <taxon>Taphrinomycotina</taxon>
        <taxon>Taphrinomycetes</taxon>
        <taxon>Taphrinales</taxon>
        <taxon>Protomycetaceae</taxon>
        <taxon>Protomyces</taxon>
    </lineage>
</organism>
<dbReference type="Gene3D" id="3.90.420.10">
    <property type="entry name" value="Oxidoreductase, molybdopterin-binding domain"/>
    <property type="match status" value="1"/>
</dbReference>
<comment type="cofactor">
    <cofactor evidence="2">
        <name>FAD</name>
        <dbReference type="ChEBI" id="CHEBI:57692"/>
    </cofactor>
</comment>
<dbReference type="PANTHER" id="PTHR19372:SF7">
    <property type="entry name" value="SULFITE OXIDASE, MITOCHONDRIAL"/>
    <property type="match status" value="1"/>
</dbReference>
<dbReference type="GO" id="GO:0008482">
    <property type="term" value="F:sulfite oxidase activity"/>
    <property type="evidence" value="ECO:0007669"/>
    <property type="project" value="TreeGrafter"/>
</dbReference>
<dbReference type="SUPFAM" id="SSF63380">
    <property type="entry name" value="Riboflavin synthase domain-like"/>
    <property type="match status" value="1"/>
</dbReference>
<dbReference type="InterPro" id="IPR036400">
    <property type="entry name" value="Cyt_B5-like_heme/steroid_sf"/>
</dbReference>
<evidence type="ECO:0000256" key="19">
    <source>
        <dbReference type="SAM" id="MobiDB-lite"/>
    </source>
</evidence>
<proteinExistence type="inferred from homology"/>
<feature type="binding site" evidence="18">
    <location>
        <position position="139"/>
    </location>
    <ligand>
        <name>Mo-molybdopterin</name>
        <dbReference type="ChEBI" id="CHEBI:71302"/>
    </ligand>
    <ligandPart>
        <name>Mo</name>
        <dbReference type="ChEBI" id="CHEBI:28685"/>
    </ligandPart>
</feature>
<dbReference type="FunFam" id="2.40.30.10:FF:000021">
    <property type="entry name" value="NADH-cytochrome b5 reductase"/>
    <property type="match status" value="1"/>
</dbReference>
<dbReference type="Gene3D" id="2.60.40.650">
    <property type="match status" value="1"/>
</dbReference>
<evidence type="ECO:0000256" key="12">
    <source>
        <dbReference type="ARBA" id="ARBA00023002"/>
    </source>
</evidence>
<dbReference type="GO" id="GO:0006790">
    <property type="term" value="P:sulfur compound metabolic process"/>
    <property type="evidence" value="ECO:0007669"/>
    <property type="project" value="TreeGrafter"/>
</dbReference>
<comment type="subunit">
    <text evidence="5">Homodimer.</text>
</comment>
<dbReference type="InterPro" id="IPR017927">
    <property type="entry name" value="FAD-bd_FR_type"/>
</dbReference>
<reference evidence="22 23" key="1">
    <citation type="submission" date="2016-07" db="EMBL/GenBank/DDBJ databases">
        <title>Pervasive Adenine N6-methylation of Active Genes in Fungi.</title>
        <authorList>
            <consortium name="DOE Joint Genome Institute"/>
            <person name="Mondo S.J."/>
            <person name="Dannebaum R.O."/>
            <person name="Kuo R.C."/>
            <person name="Labutti K."/>
            <person name="Haridas S."/>
            <person name="Kuo A."/>
            <person name="Salamov A."/>
            <person name="Ahrendt S.R."/>
            <person name="Lipzen A."/>
            <person name="Sullivan W."/>
            <person name="Andreopoulos W.B."/>
            <person name="Clum A."/>
            <person name="Lindquist E."/>
            <person name="Daum C."/>
            <person name="Ramamoorthy G.K."/>
            <person name="Gryganskyi A."/>
            <person name="Culley D."/>
            <person name="Magnuson J.K."/>
            <person name="James T.Y."/>
            <person name="O'Malley M.A."/>
            <person name="Stajich J.E."/>
            <person name="Spatafora J.W."/>
            <person name="Visel A."/>
            <person name="Grigoriev I.V."/>
        </authorList>
    </citation>
    <scope>NUCLEOTIDE SEQUENCE [LARGE SCALE GENOMIC DNA]</scope>
    <source>
        <strain evidence="22 23">12-1054</strain>
    </source>
</reference>
<evidence type="ECO:0000256" key="16">
    <source>
        <dbReference type="ARBA" id="ARBA00049155"/>
    </source>
</evidence>
<dbReference type="GO" id="GO:0043546">
    <property type="term" value="F:molybdopterin cofactor binding"/>
    <property type="evidence" value="ECO:0007669"/>
    <property type="project" value="InterPro"/>
</dbReference>
<dbReference type="RefSeq" id="XP_040723426.1">
    <property type="nucleotide sequence ID" value="XM_040869823.1"/>
</dbReference>
<dbReference type="STRING" id="56484.A0A1Y2F6I3"/>
<dbReference type="InterPro" id="IPR036374">
    <property type="entry name" value="OxRdtase_Mopterin-bd_sf"/>
</dbReference>
<dbReference type="PROSITE" id="PS50255">
    <property type="entry name" value="CYTOCHROME_B5_2"/>
    <property type="match status" value="1"/>
</dbReference>
<dbReference type="SUPFAM" id="SSF52343">
    <property type="entry name" value="Ferredoxin reductase-like, C-terminal NADP-linked domain"/>
    <property type="match status" value="1"/>
</dbReference>
<comment type="cofactor">
    <cofactor evidence="18">
        <name>Mo-molybdopterin</name>
        <dbReference type="ChEBI" id="CHEBI:71302"/>
    </cofactor>
    <text evidence="18">Binds 1 Mo-molybdopterin (Mo-MPT) cofactor per subunit.</text>
</comment>
<keyword evidence="23" id="KW-1185">Reference proteome</keyword>
<dbReference type="Pfam" id="PF00173">
    <property type="entry name" value="Cyt-b5"/>
    <property type="match status" value="1"/>
</dbReference>
<dbReference type="GeneID" id="63786422"/>
<dbReference type="InterPro" id="IPR001199">
    <property type="entry name" value="Cyt_B5-like_heme/steroid-bd"/>
</dbReference>
<evidence type="ECO:0000313" key="23">
    <source>
        <dbReference type="Proteomes" id="UP000193685"/>
    </source>
</evidence>
<feature type="region of interest" description="Disordered" evidence="19">
    <location>
        <begin position="1"/>
        <end position="29"/>
    </location>
</feature>
<evidence type="ECO:0000256" key="14">
    <source>
        <dbReference type="ARBA" id="ARBA00023063"/>
    </source>
</evidence>
<evidence type="ECO:0000256" key="10">
    <source>
        <dbReference type="ARBA" id="ARBA00022827"/>
    </source>
</evidence>
<keyword evidence="13" id="KW-0408">Iron</keyword>
<dbReference type="SMART" id="SM01117">
    <property type="entry name" value="Cyt-b5"/>
    <property type="match status" value="1"/>
</dbReference>
<evidence type="ECO:0000256" key="15">
    <source>
        <dbReference type="ARBA" id="ARBA00023157"/>
    </source>
</evidence>
<evidence type="ECO:0000259" key="21">
    <source>
        <dbReference type="PROSITE" id="PS51384"/>
    </source>
</evidence>
<keyword evidence="7" id="KW-0349">Heme</keyword>
<dbReference type="InterPro" id="IPR039261">
    <property type="entry name" value="FNR_nucleotide-bd"/>
</dbReference>
<dbReference type="Proteomes" id="UP000193685">
    <property type="component" value="Unassembled WGS sequence"/>
</dbReference>
<evidence type="ECO:0000256" key="13">
    <source>
        <dbReference type="ARBA" id="ARBA00023004"/>
    </source>
</evidence>
<dbReference type="PRINTS" id="PR00363">
    <property type="entry name" value="CYTOCHROMEB5"/>
</dbReference>
<feature type="domain" description="FAD-binding FR-type" evidence="21">
    <location>
        <begin position="610"/>
        <end position="722"/>
    </location>
</feature>
<dbReference type="PANTHER" id="PTHR19372">
    <property type="entry name" value="SULFITE REDUCTASE"/>
    <property type="match status" value="1"/>
</dbReference>
<keyword evidence="12" id="KW-0560">Oxidoreductase</keyword>
<dbReference type="PROSITE" id="PS00191">
    <property type="entry name" value="CYTOCHROME_B5_1"/>
    <property type="match status" value="1"/>
</dbReference>
<dbReference type="GO" id="GO:0030151">
    <property type="term" value="F:molybdenum ion binding"/>
    <property type="evidence" value="ECO:0007669"/>
    <property type="project" value="InterPro"/>
</dbReference>
<keyword evidence="15" id="KW-1015">Disulfide bond</keyword>
<dbReference type="OrthoDB" id="432685at2759"/>
<dbReference type="GO" id="GO:0050464">
    <property type="term" value="F:nitrate reductase (NADPH) activity"/>
    <property type="evidence" value="ECO:0007669"/>
    <property type="project" value="UniProtKB-EC"/>
</dbReference>
<dbReference type="PRINTS" id="PR00407">
    <property type="entry name" value="EUMOPTERIN"/>
</dbReference>
<dbReference type="SUPFAM" id="SSF55856">
    <property type="entry name" value="Cytochrome b5-like heme/steroid binding domain"/>
    <property type="match status" value="1"/>
</dbReference>
<keyword evidence="11" id="KW-0521">NADP</keyword>
<dbReference type="InterPro" id="IPR008335">
    <property type="entry name" value="Mopterin_OxRdtase_euk"/>
</dbReference>
<dbReference type="Pfam" id="PF00174">
    <property type="entry name" value="Oxidored_molyb"/>
    <property type="match status" value="1"/>
</dbReference>
<dbReference type="PRINTS" id="PR00371">
    <property type="entry name" value="FPNCR"/>
</dbReference>
<sequence length="866" mass="96925">MTPSISLPSAQASRHKDSATTAMYPFPMPRPHTLPTKVAEVDLKTNDKHVCRDERMIRLTGNHPFNSEAPLSTLFDEGFLTPPELFYVRNHGACPAYTDQECLDWKIEVSGLVDNPFTLSLKSIMEDYEQITLPVTMVCAGNRRKEQNMVRKGSGFNWGAAGVSTSLWTGPLLRDIIAKARPQRAGKFVCFRGDDDLPNGNYETCVRMSWAKSFDRAIQLAYLQNGEPLTPDHGRPIRVVIPGAIGGRSVKWLSKIIIQAEPSTGWYHINDNRVLPTQVDPAMAKAESKWWQDERYAIYDLNVQSAIVYPAHDEIIQAEENKDYTIRGYAYNGGGVRIGRVELSIDSGRTWQLAEIEYPEDQYRDFTGSLYGGKIDMADREACWCWCFYALKVPTTALAQCTGIVVRAMDENMNLQPRDMYWSVMSMMNNCWFRVAVHKTQHDSSITLRFEHPTQPALMPGGWMPRVKDAGGDLQAHGWGELVDPGVPAKTVVKQSIRMTKDGLHNIIKLDEVEKHKDAESCWFINDGEVYDATPFLKEHPGGIESITGVGGEDSTEDFMAIHSETAKQMLVDYHIGTLEKAPLTPPKTPAESAHGDDDEVPRDQFLEAKKWHPVQLVERQEISSDARILRFKLDHDDQLLGLPCGKHLFIKTQCPTTNDIVMRAYTPVSEQLAKGFLDILVKVYFASTDWPTGGKMTLALESLRLGDTIQVKGPTGHIEYLGRGKLLQHGQERTVKRFLMVSGGSGITPVYQILRAIHADEADATPCVLLDSNRHEQDILCREDLDMYGEKETIDIYHTLSGKDVPADWQHGRGRVTEALMESKFGDVDVSGGTMLLLCGPPALEALAKQWALGKGMSQEDIVVF</sequence>
<dbReference type="PROSITE" id="PS51384">
    <property type="entry name" value="FAD_FR"/>
    <property type="match status" value="1"/>
</dbReference>
<dbReference type="Pfam" id="PF00175">
    <property type="entry name" value="NAD_binding_1"/>
    <property type="match status" value="1"/>
</dbReference>
<dbReference type="SUPFAM" id="SSF81296">
    <property type="entry name" value="E set domains"/>
    <property type="match status" value="1"/>
</dbReference>
<dbReference type="CDD" id="cd06183">
    <property type="entry name" value="cyt_b5_reduct_like"/>
    <property type="match status" value="1"/>
</dbReference>
<evidence type="ECO:0000313" key="22">
    <source>
        <dbReference type="EMBL" id="ORY78545.1"/>
    </source>
</evidence>
<dbReference type="Gene3D" id="2.40.30.10">
    <property type="entry name" value="Translation factors"/>
    <property type="match status" value="1"/>
</dbReference>
<dbReference type="EMBL" id="MCFI01000017">
    <property type="protein sequence ID" value="ORY78545.1"/>
    <property type="molecule type" value="Genomic_DNA"/>
</dbReference>
<evidence type="ECO:0000256" key="17">
    <source>
        <dbReference type="PIRNR" id="PIRNR000233"/>
    </source>
</evidence>
<feature type="compositionally biased region" description="Polar residues" evidence="19">
    <location>
        <begin position="1"/>
        <end position="12"/>
    </location>
</feature>
<comment type="caution">
    <text evidence="22">The sequence shown here is derived from an EMBL/GenBank/DDBJ whole genome shotgun (WGS) entry which is preliminary data.</text>
</comment>
<evidence type="ECO:0000256" key="2">
    <source>
        <dbReference type="ARBA" id="ARBA00001974"/>
    </source>
</evidence>
<dbReference type="GO" id="GO:0006809">
    <property type="term" value="P:nitric oxide biosynthetic process"/>
    <property type="evidence" value="ECO:0007669"/>
    <property type="project" value="InterPro"/>
</dbReference>
<comment type="cofactor">
    <cofactor evidence="1">
        <name>heme</name>
        <dbReference type="ChEBI" id="CHEBI:30413"/>
    </cofactor>
</comment>
<dbReference type="InterPro" id="IPR001709">
    <property type="entry name" value="Flavoprot_Pyr_Nucl_cyt_Rdtase"/>
</dbReference>
<dbReference type="SUPFAM" id="SSF56524">
    <property type="entry name" value="Oxidoreductase molybdopterin-binding domain"/>
    <property type="match status" value="1"/>
</dbReference>
<dbReference type="InterPro" id="IPR012137">
    <property type="entry name" value="Nitr_rd_NADH"/>
</dbReference>
<evidence type="ECO:0000256" key="7">
    <source>
        <dbReference type="ARBA" id="ARBA00022617"/>
    </source>
</evidence>
<keyword evidence="9 18" id="KW-0479">Metal-binding</keyword>
<evidence type="ECO:0000256" key="1">
    <source>
        <dbReference type="ARBA" id="ARBA00001971"/>
    </source>
</evidence>
<dbReference type="InterPro" id="IPR000572">
    <property type="entry name" value="OxRdtase_Mopterin-bd_dom"/>
</dbReference>
<dbReference type="InterPro" id="IPR018506">
    <property type="entry name" value="Cyt_B5_heme-BS"/>
</dbReference>
<dbReference type="InterPro" id="IPR014756">
    <property type="entry name" value="Ig_E-set"/>
</dbReference>
<accession>A0A1Y2F6I3</accession>
<dbReference type="PIRSF" id="PIRSF000233">
    <property type="entry name" value="Nitr_rd_NADH"/>
    <property type="match status" value="1"/>
</dbReference>
<name>A0A1Y2F6I3_PROLT</name>
<feature type="domain" description="Cytochrome b5 heme-binding" evidence="20">
    <location>
        <begin position="505"/>
        <end position="580"/>
    </location>
</feature>
<dbReference type="FunFam" id="3.90.420.10:FF:000005">
    <property type="entry name" value="Nitrate reductase"/>
    <property type="match status" value="1"/>
</dbReference>
<dbReference type="Pfam" id="PF00970">
    <property type="entry name" value="FAD_binding_6"/>
    <property type="match status" value="1"/>
</dbReference>
<evidence type="ECO:0000256" key="9">
    <source>
        <dbReference type="ARBA" id="ARBA00022723"/>
    </source>
</evidence>
<evidence type="ECO:0000256" key="3">
    <source>
        <dbReference type="ARBA" id="ARBA00003838"/>
    </source>
</evidence>
<dbReference type="Pfam" id="PF03404">
    <property type="entry name" value="Mo-co_dimer"/>
    <property type="match status" value="1"/>
</dbReference>
<dbReference type="InterPro" id="IPR022407">
    <property type="entry name" value="OxRdtase_Mopterin_BS"/>
</dbReference>
<comment type="similarity">
    <text evidence="4 17">Belongs to the nitrate reductase family.</text>
</comment>
<dbReference type="OMA" id="KAMMPDY"/>
<evidence type="ECO:0000256" key="4">
    <source>
        <dbReference type="ARBA" id="ARBA00006253"/>
    </source>
</evidence>
<dbReference type="AlphaFoldDB" id="A0A1Y2F6I3"/>
<evidence type="ECO:0000256" key="18">
    <source>
        <dbReference type="PIRSR" id="PIRSR000233-1"/>
    </source>
</evidence>
<gene>
    <name evidence="22" type="ORF">BCR37DRAFT_382186</name>
</gene>
<dbReference type="InterPro" id="IPR005066">
    <property type="entry name" value="MoCF_OxRdtse_dimer"/>
</dbReference>
<evidence type="ECO:0000256" key="11">
    <source>
        <dbReference type="ARBA" id="ARBA00022857"/>
    </source>
</evidence>
<dbReference type="PROSITE" id="PS00559">
    <property type="entry name" value="MOLYBDOPTERIN_EUK"/>
    <property type="match status" value="1"/>
</dbReference>
<evidence type="ECO:0000259" key="20">
    <source>
        <dbReference type="PROSITE" id="PS50255"/>
    </source>
</evidence>
<dbReference type="GO" id="GO:0020037">
    <property type="term" value="F:heme binding"/>
    <property type="evidence" value="ECO:0007669"/>
    <property type="project" value="InterPro"/>
</dbReference>
<comment type="function">
    <text evidence="3 17">Nitrate reductase is a key enzyme involved in the first step of nitrate assimilation in plants, fungi and bacteria.</text>
</comment>
<keyword evidence="8" id="KW-0285">Flavoprotein</keyword>